<dbReference type="EMBL" id="KN847322">
    <property type="protein sequence ID" value="KIW51822.1"/>
    <property type="molecule type" value="Genomic_DNA"/>
</dbReference>
<evidence type="ECO:0000313" key="2">
    <source>
        <dbReference type="Proteomes" id="UP000054342"/>
    </source>
</evidence>
<evidence type="ECO:0000313" key="1">
    <source>
        <dbReference type="EMBL" id="KIW51822.1"/>
    </source>
</evidence>
<protein>
    <submittedName>
        <fullName evidence="1">Uncharacterized protein</fullName>
    </submittedName>
</protein>
<accession>A0A0D2CPC8</accession>
<dbReference type="RefSeq" id="XP_013312406.1">
    <property type="nucleotide sequence ID" value="XM_013456952.1"/>
</dbReference>
<dbReference type="OrthoDB" id="291007at2759"/>
<organism evidence="1 2">
    <name type="scientific">Exophiala xenobiotica</name>
    <dbReference type="NCBI Taxonomy" id="348802"/>
    <lineage>
        <taxon>Eukaryota</taxon>
        <taxon>Fungi</taxon>
        <taxon>Dikarya</taxon>
        <taxon>Ascomycota</taxon>
        <taxon>Pezizomycotina</taxon>
        <taxon>Eurotiomycetes</taxon>
        <taxon>Chaetothyriomycetidae</taxon>
        <taxon>Chaetothyriales</taxon>
        <taxon>Herpotrichiellaceae</taxon>
        <taxon>Exophiala</taxon>
    </lineage>
</organism>
<gene>
    <name evidence="1" type="ORF">PV05_10508</name>
</gene>
<dbReference type="AlphaFoldDB" id="A0A0D2CPC8"/>
<dbReference type="GeneID" id="25332416"/>
<proteinExistence type="predicted"/>
<sequence>MNLTFPLQWNKQVVYDEHAQDKEGWSRRKVDLNIFALATGCRLRHGFFDPDSNAVPYSKEVDLQWSGTKMNYELSKEDKICIAKAYP</sequence>
<dbReference type="Proteomes" id="UP000054342">
    <property type="component" value="Unassembled WGS sequence"/>
</dbReference>
<name>A0A0D2CPC8_9EURO</name>
<dbReference type="HOGENOM" id="CLU_2483377_0_0_1"/>
<reference evidence="1 2" key="1">
    <citation type="submission" date="2015-01" db="EMBL/GenBank/DDBJ databases">
        <title>The Genome Sequence of Exophiala xenobiotica CBS118157.</title>
        <authorList>
            <consortium name="The Broad Institute Genomics Platform"/>
            <person name="Cuomo C."/>
            <person name="de Hoog S."/>
            <person name="Gorbushina A."/>
            <person name="Stielow B."/>
            <person name="Teixiera M."/>
            <person name="Abouelleil A."/>
            <person name="Chapman S.B."/>
            <person name="Priest M."/>
            <person name="Young S.K."/>
            <person name="Wortman J."/>
            <person name="Nusbaum C."/>
            <person name="Birren B."/>
        </authorList>
    </citation>
    <scope>NUCLEOTIDE SEQUENCE [LARGE SCALE GENOMIC DNA]</scope>
    <source>
        <strain evidence="1 2">CBS 118157</strain>
    </source>
</reference>
<keyword evidence="2" id="KW-1185">Reference proteome</keyword>